<dbReference type="Pfam" id="PF01935">
    <property type="entry name" value="DUF87"/>
    <property type="match status" value="1"/>
</dbReference>
<dbReference type="RefSeq" id="WP_106060030.1">
    <property type="nucleotide sequence ID" value="NZ_PVXQ01000021.1"/>
</dbReference>
<sequence length="1072" mass="119018">MELKGQNKNELDIRRNEDLIQAFANADNVLNKNYLRVLNQLEVEDLPIELSNINIISKVRFMRINKLVYNKNEDGLDKLSTVLNSASLSRASIATIIYSDGKKIDYYIGVINKDEENDLTLQAEILNGTFKANFAGSELDNLTNRKLENLFDDIFDVEGESKIITSVSGVAALKLNDNKEAENYIQGLEKFVDSIKDKNYTAILLADPVASEQVQIMRSGYESLYSQLTPFLKSELSFNESDALTLTDGNTTGMTQTVNTSISHTQNHSESNGWSKSDSVGNSKTKNAGGALAAGGAAIGAVTGTILGPVGTMAGVMIGGAIGGAVGAIGSAIVGSNTASSNTTTGETQNTSDSTGESTQEGNSNSTSNQNSISTSEGNTRGRTIQISYENRSVKGLLEKIDEQLERIKRCEDFGTFSFAAYFISNDAAVNERAASSYNALMRGENSSVESSFINTWYEGRSNKKVCKYLQKLSHPIFKLNLSDDEHIKISPASIISGKELAIQLSLPKKSIVGLPVVQCTEFGRNIFTLSNRKSDDSFKLGNIYHMGQSEATSVDLDKQSLAMHTFITGSTGSGKSNTIYNMLESLNNKDVKFLVVEPAKGEYKNVLGHRKDVTVLGTNPYKTKLLKINPFKFSKEIHVLEHIDRLIEIFNVCWPMYAAMPAVLKDAVERAYEDSGWDLDLSENKYNENLFPTFADVLIKLTQVVNESAFSDEVKGNYVGSLVTRVKSLTNGINGRIFASDEIDNNILFDSNVIVDLSRVGSVETKSMIMGILIMRLQEHRMSQGGMNLPLKHITVLEEAHNILKKTSIEQSAEGSNMVGKSVEMISNLIAEIRTYGEGFIIADQSPGLLDMSAIRNTNTKIILRLPEQSDRELVGRAAGLNDDQLVELAKLETGVAAVYQNNWLEPVLCKVDRFESKEKEFIEREESSEFNKSFKKELSKILLSNHVGEKIDYDIDELEERLLKSNFTSNLKISVINILKTKDLSELKHVSRIISMLYSKEEAYKLAKNTENIDEWNQIVLDNIDPIVYEINENYRNGILQCLVRENAKDHKELENFYFNWSNYMRGKVL</sequence>
<evidence type="ECO:0000259" key="2">
    <source>
        <dbReference type="Pfam" id="PF01935"/>
    </source>
</evidence>
<dbReference type="SUPFAM" id="SSF52540">
    <property type="entry name" value="P-loop containing nucleoside triphosphate hydrolases"/>
    <property type="match status" value="1"/>
</dbReference>
<dbReference type="EMBL" id="PVXQ01000021">
    <property type="protein sequence ID" value="PRR82001.1"/>
    <property type="molecule type" value="Genomic_DNA"/>
</dbReference>
<dbReference type="Gene3D" id="3.40.50.300">
    <property type="entry name" value="P-loop containing nucleotide triphosphate hydrolases"/>
    <property type="match status" value="2"/>
</dbReference>
<name>A0A2T0BDM6_9CLOT</name>
<feature type="compositionally biased region" description="Low complexity" evidence="1">
    <location>
        <begin position="338"/>
        <end position="348"/>
    </location>
</feature>
<dbReference type="Proteomes" id="UP000239471">
    <property type="component" value="Unassembled WGS sequence"/>
</dbReference>
<dbReference type="InterPro" id="IPR002789">
    <property type="entry name" value="HerA_central"/>
</dbReference>
<feature type="compositionally biased region" description="Low complexity" evidence="1">
    <location>
        <begin position="357"/>
        <end position="377"/>
    </location>
</feature>
<feature type="region of interest" description="Disordered" evidence="1">
    <location>
        <begin position="249"/>
        <end position="282"/>
    </location>
</feature>
<feature type="domain" description="Helicase HerA central" evidence="2">
    <location>
        <begin position="540"/>
        <end position="774"/>
    </location>
</feature>
<dbReference type="OrthoDB" id="9806951at2"/>
<protein>
    <submittedName>
        <fullName evidence="3">AAA-like domain protein</fullName>
    </submittedName>
</protein>
<keyword evidence="4" id="KW-1185">Reference proteome</keyword>
<dbReference type="PANTHER" id="PTHR42957:SF1">
    <property type="entry name" value="HELICASE MJ1565-RELATED"/>
    <property type="match status" value="1"/>
</dbReference>
<comment type="caution">
    <text evidence="3">The sequence shown here is derived from an EMBL/GenBank/DDBJ whole genome shotgun (WGS) entry which is preliminary data.</text>
</comment>
<accession>A0A2T0BDM6</accession>
<evidence type="ECO:0000313" key="3">
    <source>
        <dbReference type="EMBL" id="PRR82001.1"/>
    </source>
</evidence>
<gene>
    <name evidence="3" type="ORF">CLVI_20660</name>
</gene>
<reference evidence="3 4" key="1">
    <citation type="submission" date="2018-03" db="EMBL/GenBank/DDBJ databases">
        <title>Genome sequence of Clostridium vincentii DSM 10228.</title>
        <authorList>
            <person name="Poehlein A."/>
            <person name="Daniel R."/>
        </authorList>
    </citation>
    <scope>NUCLEOTIDE SEQUENCE [LARGE SCALE GENOMIC DNA]</scope>
    <source>
        <strain evidence="3 4">DSM 10228</strain>
    </source>
</reference>
<evidence type="ECO:0000313" key="4">
    <source>
        <dbReference type="Proteomes" id="UP000239471"/>
    </source>
</evidence>
<dbReference type="PANTHER" id="PTHR42957">
    <property type="entry name" value="HELICASE MJ1565-RELATED"/>
    <property type="match status" value="1"/>
</dbReference>
<dbReference type="AlphaFoldDB" id="A0A2T0BDM6"/>
<organism evidence="3 4">
    <name type="scientific">Clostridium vincentii</name>
    <dbReference type="NCBI Taxonomy" id="52704"/>
    <lineage>
        <taxon>Bacteria</taxon>
        <taxon>Bacillati</taxon>
        <taxon>Bacillota</taxon>
        <taxon>Clostridia</taxon>
        <taxon>Eubacteriales</taxon>
        <taxon>Clostridiaceae</taxon>
        <taxon>Clostridium</taxon>
    </lineage>
</organism>
<feature type="region of interest" description="Disordered" evidence="1">
    <location>
        <begin position="338"/>
        <end position="386"/>
    </location>
</feature>
<evidence type="ECO:0000256" key="1">
    <source>
        <dbReference type="SAM" id="MobiDB-lite"/>
    </source>
</evidence>
<dbReference type="InterPro" id="IPR027417">
    <property type="entry name" value="P-loop_NTPase"/>
</dbReference>
<proteinExistence type="predicted"/>
<dbReference type="InterPro" id="IPR008571">
    <property type="entry name" value="HerA-like"/>
</dbReference>